<accession>A0A1A5ZXY5</accession>
<protein>
    <recommendedName>
        <fullName evidence="2">Isochorismatase-like domain-containing protein</fullName>
    </recommendedName>
</protein>
<gene>
    <name evidence="1" type="ORF">I303_07416</name>
</gene>
<dbReference type="InterPro" id="IPR036380">
    <property type="entry name" value="Isochorismatase-like_sf"/>
</dbReference>
<dbReference type="Gene3D" id="3.40.50.850">
    <property type="entry name" value="Isochorismatase-like"/>
    <property type="match status" value="1"/>
</dbReference>
<dbReference type="SUPFAM" id="SSF52499">
    <property type="entry name" value="Isochorismatase-like hydrolases"/>
    <property type="match status" value="1"/>
</dbReference>
<dbReference type="OrthoDB" id="269496at2759"/>
<dbReference type="EMBL" id="KI894035">
    <property type="protein sequence ID" value="OBR82653.1"/>
    <property type="molecule type" value="Genomic_DNA"/>
</dbReference>
<dbReference type="AlphaFoldDB" id="A0A1A5ZXY5"/>
<proteinExistence type="predicted"/>
<name>A0A1A5ZXY5_9TREE</name>
<reference evidence="1" key="1">
    <citation type="submission" date="2013-07" db="EMBL/GenBank/DDBJ databases">
        <title>The Genome Sequence of Cryptococcus dejecticola CBS10117.</title>
        <authorList>
            <consortium name="The Broad Institute Genome Sequencing Platform"/>
            <person name="Cuomo C."/>
            <person name="Litvintseva A."/>
            <person name="Chen Y."/>
            <person name="Heitman J."/>
            <person name="Sun S."/>
            <person name="Springer D."/>
            <person name="Dromer F."/>
            <person name="Young S.K."/>
            <person name="Zeng Q."/>
            <person name="Gargeya S."/>
            <person name="Fitzgerald M."/>
            <person name="Abouelleil A."/>
            <person name="Alvarado L."/>
            <person name="Berlin A.M."/>
            <person name="Chapman S.B."/>
            <person name="Dewar J."/>
            <person name="Goldberg J."/>
            <person name="Griggs A."/>
            <person name="Gujja S."/>
            <person name="Hansen M."/>
            <person name="Howarth C."/>
            <person name="Imamovic A."/>
            <person name="Larimer J."/>
            <person name="McCowan C."/>
            <person name="Murphy C."/>
            <person name="Pearson M."/>
            <person name="Priest M."/>
            <person name="Roberts A."/>
            <person name="Saif S."/>
            <person name="Shea T."/>
            <person name="Sykes S."/>
            <person name="Wortman J."/>
            <person name="Nusbaum C."/>
            <person name="Birren B."/>
        </authorList>
    </citation>
    <scope>NUCLEOTIDE SEQUENCE [LARGE SCALE GENOMIC DNA]</scope>
    <source>
        <strain evidence="1">CBS 10117</strain>
    </source>
</reference>
<sequence length="62" mass="7197">MAARRPLLLICDVQERFRTAIFGFDHMKNTICKMLKVAEVLEVCDETSQSWKADRALIQILE</sequence>
<evidence type="ECO:0008006" key="2">
    <source>
        <dbReference type="Google" id="ProtNLM"/>
    </source>
</evidence>
<dbReference type="VEuPathDB" id="FungiDB:I303_07416"/>
<evidence type="ECO:0000313" key="1">
    <source>
        <dbReference type="EMBL" id="OBR82653.1"/>
    </source>
</evidence>
<organism evidence="1">
    <name type="scientific">Kwoniella dejecticola CBS 10117</name>
    <dbReference type="NCBI Taxonomy" id="1296121"/>
    <lineage>
        <taxon>Eukaryota</taxon>
        <taxon>Fungi</taxon>
        <taxon>Dikarya</taxon>
        <taxon>Basidiomycota</taxon>
        <taxon>Agaricomycotina</taxon>
        <taxon>Tremellomycetes</taxon>
        <taxon>Tremellales</taxon>
        <taxon>Cryptococcaceae</taxon>
        <taxon>Kwoniella</taxon>
    </lineage>
</organism>